<dbReference type="VEuPathDB" id="TriTrypDB:BSAL_10045"/>
<dbReference type="EMBL" id="CYKH01001518">
    <property type="protein sequence ID" value="CUG87432.1"/>
    <property type="molecule type" value="Genomic_DNA"/>
</dbReference>
<evidence type="ECO:0000313" key="4">
    <source>
        <dbReference type="Proteomes" id="UP000051952"/>
    </source>
</evidence>
<accession>A0A0S4J7I4</accession>
<feature type="transmembrane region" description="Helical" evidence="1">
    <location>
        <begin position="388"/>
        <end position="407"/>
    </location>
</feature>
<feature type="transmembrane region" description="Helical" evidence="1">
    <location>
        <begin position="465"/>
        <end position="485"/>
    </location>
</feature>
<keyword evidence="4" id="KW-1185">Reference proteome</keyword>
<organism evidence="3 4">
    <name type="scientific">Bodo saltans</name>
    <name type="common">Flagellated protozoan</name>
    <dbReference type="NCBI Taxonomy" id="75058"/>
    <lineage>
        <taxon>Eukaryota</taxon>
        <taxon>Discoba</taxon>
        <taxon>Euglenozoa</taxon>
        <taxon>Kinetoplastea</taxon>
        <taxon>Metakinetoplastina</taxon>
        <taxon>Eubodonida</taxon>
        <taxon>Bodonidae</taxon>
        <taxon>Bodo</taxon>
    </lineage>
</organism>
<dbReference type="Pfam" id="PF01757">
    <property type="entry name" value="Acyl_transf_3"/>
    <property type="match status" value="1"/>
</dbReference>
<dbReference type="OrthoDB" id="207378at2759"/>
<feature type="transmembrane region" description="Helical" evidence="1">
    <location>
        <begin position="15"/>
        <end position="36"/>
    </location>
</feature>
<dbReference type="AlphaFoldDB" id="A0A0S4J7I4"/>
<dbReference type="PANTHER" id="PTHR11161:SF65">
    <property type="entry name" value="NOSE RESISTANT TO FLUOXETINE PROTEIN 6"/>
    <property type="match status" value="1"/>
</dbReference>
<evidence type="ECO:0000313" key="3">
    <source>
        <dbReference type="EMBL" id="CUG87432.1"/>
    </source>
</evidence>
<feature type="transmembrane region" description="Helical" evidence="1">
    <location>
        <begin position="182"/>
        <end position="203"/>
    </location>
</feature>
<sequence length="495" mass="56229">NPPVSHIGLMYVRRYLRMTPVVMITLVFAVWLSVYIPTGVLHKAYWNQPTFQACKEQWWHQLLYITNLNDAAGWPDCMGWFWYLSTDFQLFLAAPLLVVPYFFDARAFLALMASGVIVITGLQTQLKYGAFLGDGSSYYDKPWMRANPYLFGMACAALVRSDHVKRLFATAHARWVSYVRRYLRMTPVVMITLVFAVWLSVYIPTGVLHKAYWNQPTFQACKEQWWHQLLYITNLNDAAGWPDCMGWFWYLSTDFQLFLAAPLLVVPYFFDARAFLALMASGVIVITGLQTQLKYGAFLGDGSSYYDKPWMRANPYLFGMACAALVRSDHVKRLFATAHARWVSYAAGTVLMVTCINVMWIGLKCFEQKLNAEVEECSAQFFQFLNSYAVSAWGLGMSCVALPWALSSKTGPIKWFLSTKPFAIASKLTFCCYMLHPIIILIVVAEGSQNPTFTPLIQYARFSGATVLTFFAAAILHLVVEVPFAKMNDALTRST</sequence>
<dbReference type="OMA" id="ETHINDY"/>
<feature type="transmembrane region" description="Helical" evidence="1">
    <location>
        <begin position="275"/>
        <end position="293"/>
    </location>
</feature>
<dbReference type="PANTHER" id="PTHR11161">
    <property type="entry name" value="O-ACYLTRANSFERASE"/>
    <property type="match status" value="1"/>
</dbReference>
<keyword evidence="3" id="KW-0012">Acyltransferase</keyword>
<keyword evidence="1" id="KW-1133">Transmembrane helix</keyword>
<evidence type="ECO:0000256" key="1">
    <source>
        <dbReference type="SAM" id="Phobius"/>
    </source>
</evidence>
<feature type="transmembrane region" description="Helical" evidence="1">
    <location>
        <begin position="428"/>
        <end position="445"/>
    </location>
</feature>
<gene>
    <name evidence="3" type="ORF">BSAL_10045</name>
</gene>
<protein>
    <submittedName>
        <fullName evidence="3">Acyltransferase, putative</fullName>
    </submittedName>
</protein>
<keyword evidence="1" id="KW-0472">Membrane</keyword>
<dbReference type="InterPro" id="IPR002656">
    <property type="entry name" value="Acyl_transf_3_dom"/>
</dbReference>
<proteinExistence type="predicted"/>
<name>A0A0S4J7I4_BODSA</name>
<evidence type="ECO:0000259" key="2">
    <source>
        <dbReference type="Pfam" id="PF01757"/>
    </source>
</evidence>
<dbReference type="Proteomes" id="UP000051952">
    <property type="component" value="Unassembled WGS sequence"/>
</dbReference>
<feature type="non-terminal residue" evidence="3">
    <location>
        <position position="1"/>
    </location>
</feature>
<dbReference type="InterPro" id="IPR052728">
    <property type="entry name" value="O2_lipid_transport_reg"/>
</dbReference>
<dbReference type="GO" id="GO:0016747">
    <property type="term" value="F:acyltransferase activity, transferring groups other than amino-acyl groups"/>
    <property type="evidence" value="ECO:0007669"/>
    <property type="project" value="InterPro"/>
</dbReference>
<feature type="transmembrane region" description="Helical" evidence="1">
    <location>
        <begin position="108"/>
        <end position="126"/>
    </location>
</feature>
<feature type="domain" description="Acyltransferase 3" evidence="2">
    <location>
        <begin position="177"/>
        <end position="471"/>
    </location>
</feature>
<feature type="transmembrane region" description="Helical" evidence="1">
    <location>
        <begin position="146"/>
        <end position="161"/>
    </location>
</feature>
<feature type="transmembrane region" description="Helical" evidence="1">
    <location>
        <begin position="247"/>
        <end position="270"/>
    </location>
</feature>
<feature type="transmembrane region" description="Helical" evidence="1">
    <location>
        <begin position="80"/>
        <end position="103"/>
    </location>
</feature>
<keyword evidence="3" id="KW-0808">Transferase</keyword>
<reference evidence="4" key="1">
    <citation type="submission" date="2015-09" db="EMBL/GenBank/DDBJ databases">
        <authorList>
            <consortium name="Pathogen Informatics"/>
        </authorList>
    </citation>
    <scope>NUCLEOTIDE SEQUENCE [LARGE SCALE GENOMIC DNA]</scope>
    <source>
        <strain evidence="4">Lake Konstanz</strain>
    </source>
</reference>
<feature type="transmembrane region" description="Helical" evidence="1">
    <location>
        <begin position="342"/>
        <end position="363"/>
    </location>
</feature>
<keyword evidence="1" id="KW-0812">Transmembrane</keyword>